<dbReference type="PANTHER" id="PTHR48075:SF5">
    <property type="entry name" value="3-HYDROXYBUTYRYL-COA DEHYDROGENASE"/>
    <property type="match status" value="1"/>
</dbReference>
<dbReference type="InterPro" id="IPR036291">
    <property type="entry name" value="NAD(P)-bd_dom_sf"/>
</dbReference>
<name>A0A370NMZ9_9BURK</name>
<evidence type="ECO:0000313" key="2">
    <source>
        <dbReference type="EMBL" id="RDK06982.1"/>
    </source>
</evidence>
<dbReference type="GO" id="GO:0016491">
    <property type="term" value="F:oxidoreductase activity"/>
    <property type="evidence" value="ECO:0007669"/>
    <property type="project" value="TreeGrafter"/>
</dbReference>
<reference evidence="3" key="1">
    <citation type="submission" date="2018-06" db="EMBL/GenBank/DDBJ databases">
        <authorList>
            <person name="Feng T."/>
            <person name="Jeon C.O."/>
        </authorList>
    </citation>
    <scope>NUCLEOTIDE SEQUENCE [LARGE SCALE GENOMIC DNA]</scope>
    <source>
        <strain evidence="3">S23</strain>
    </source>
</reference>
<dbReference type="AlphaFoldDB" id="A0A370NMZ9"/>
<dbReference type="Gene3D" id="3.40.50.720">
    <property type="entry name" value="NAD(P)-binding Rossmann-like Domain"/>
    <property type="match status" value="1"/>
</dbReference>
<dbReference type="SUPFAM" id="SSF51735">
    <property type="entry name" value="NAD(P)-binding Rossmann-fold domains"/>
    <property type="match status" value="1"/>
</dbReference>
<comment type="caution">
    <text evidence="2">The sequence shown here is derived from an EMBL/GenBank/DDBJ whole genome shotgun (WGS) entry which is preliminary data.</text>
</comment>
<gene>
    <name evidence="2" type="ORF">DN412_28425</name>
</gene>
<evidence type="ECO:0000259" key="1">
    <source>
        <dbReference type="Pfam" id="PF02737"/>
    </source>
</evidence>
<accession>A0A370NMZ9</accession>
<sequence>MAMQTVGIVGARTMGNGIAQACAVAGFDVVLLDISAAATQKGLARVSSTLDRLVSGGKASEAEPAWTARYPSCNTHCRL</sequence>
<keyword evidence="3" id="KW-1185">Reference proteome</keyword>
<protein>
    <recommendedName>
        <fullName evidence="1">3-hydroxyacyl-CoA dehydrogenase NAD binding domain-containing protein</fullName>
    </recommendedName>
</protein>
<evidence type="ECO:0000313" key="3">
    <source>
        <dbReference type="Proteomes" id="UP000255165"/>
    </source>
</evidence>
<dbReference type="Pfam" id="PF02737">
    <property type="entry name" value="3HCDH_N"/>
    <property type="match status" value="1"/>
</dbReference>
<dbReference type="GO" id="GO:0070403">
    <property type="term" value="F:NAD+ binding"/>
    <property type="evidence" value="ECO:0007669"/>
    <property type="project" value="InterPro"/>
</dbReference>
<dbReference type="GO" id="GO:0006631">
    <property type="term" value="P:fatty acid metabolic process"/>
    <property type="evidence" value="ECO:0007669"/>
    <property type="project" value="InterPro"/>
</dbReference>
<dbReference type="Proteomes" id="UP000255165">
    <property type="component" value="Unassembled WGS sequence"/>
</dbReference>
<proteinExistence type="predicted"/>
<organism evidence="2 3">
    <name type="scientific">Cupriavidus lacunae</name>
    <dbReference type="NCBI Taxonomy" id="2666307"/>
    <lineage>
        <taxon>Bacteria</taxon>
        <taxon>Pseudomonadati</taxon>
        <taxon>Pseudomonadota</taxon>
        <taxon>Betaproteobacteria</taxon>
        <taxon>Burkholderiales</taxon>
        <taxon>Burkholderiaceae</taxon>
        <taxon>Cupriavidus</taxon>
    </lineage>
</organism>
<dbReference type="PANTHER" id="PTHR48075">
    <property type="entry name" value="3-HYDROXYACYL-COA DEHYDROGENASE FAMILY PROTEIN"/>
    <property type="match status" value="1"/>
</dbReference>
<feature type="domain" description="3-hydroxyacyl-CoA dehydrogenase NAD binding" evidence="1">
    <location>
        <begin position="5"/>
        <end position="65"/>
    </location>
</feature>
<dbReference type="InterPro" id="IPR006176">
    <property type="entry name" value="3-OHacyl-CoA_DH_NAD-bd"/>
</dbReference>
<dbReference type="EMBL" id="QKWJ01000050">
    <property type="protein sequence ID" value="RDK06982.1"/>
    <property type="molecule type" value="Genomic_DNA"/>
</dbReference>